<dbReference type="PRINTS" id="PR01434">
    <property type="entry name" value="NADHDHGNASE5"/>
</dbReference>
<comment type="catalytic activity">
    <reaction evidence="15 16">
        <text>a ubiquinone + NADH + 5 H(+)(in) = a ubiquinol + NAD(+) + 4 H(+)(out)</text>
        <dbReference type="Rhea" id="RHEA:29091"/>
        <dbReference type="Rhea" id="RHEA-COMP:9565"/>
        <dbReference type="Rhea" id="RHEA-COMP:9566"/>
        <dbReference type="ChEBI" id="CHEBI:15378"/>
        <dbReference type="ChEBI" id="CHEBI:16389"/>
        <dbReference type="ChEBI" id="CHEBI:17976"/>
        <dbReference type="ChEBI" id="CHEBI:57540"/>
        <dbReference type="ChEBI" id="CHEBI:57945"/>
        <dbReference type="EC" id="7.1.1.2"/>
    </reaction>
</comment>
<feature type="transmembrane region" description="Helical" evidence="16">
    <location>
        <begin position="448"/>
        <end position="472"/>
    </location>
</feature>
<sequence>MAHHIPNILLSTSLAPMIMIVSSLVFLSMKTPEKMVSSVKCAFFFSLLPLIGLLMKGPNYVNDTQTNINWIDIDPASISISLKFDLYQIIFTSTALFVTWSIMEFSLWYMEADPAIGNFFKKLLFFLLTMMIIISAGNLTVLFVGWEGVGIMSFLLIGWYHARWTTALAALQAVIYNRIGDMGFMFAFCWTLTKTLSTNINFLCNTNPHSMVVFAVILAAASKSAQFMMHPWLASAMEGPTPVSALLHSSTMVVAGVFLLIRIHPLIAQNPSTLTTCLCMGAITSLFAATTALMQNDIKKIIAYSTSSQLGLMMVAIGVNMPNLAFFHICMHAFFKAMLFLCSGIMIHNLNNDQDIRHMGGLQKVMPITTSCMTIGTLALMGTPFLTGFYSKDAIIEAVNTSYVNSTAIILTLVATAFTAVYSMRLIYFVSMNQPRFSALINISEHHLATFPIARLAIGTVLAGPLYFYLLFPNSPTIYTMPTSMKMAALIVSVIAFIMAAGLAWKTWTTPPHHNSRVLFSKEFDSVVFTALIHRSFSTLYLNSAWTIITHTIENILFKLLAEYPAHMQINPISIVRTTQKGLIKLYLSALFINMALVLMYL</sequence>
<comment type="similarity">
    <text evidence="16">Belongs to the complex I subunit 5 family.</text>
</comment>
<reference evidence="20" key="1">
    <citation type="submission" date="2009-11" db="EMBL/GenBank/DDBJ databases">
        <title>Complete Nucleotide Sequence and Gene Rearrangement of the Mitochondrial Genome of the Occidozyga martensii.</title>
        <authorList>
            <person name="Li X.Q."/>
            <person name="Wu X.B."/>
        </authorList>
    </citation>
    <scope>NUCLEOTIDE SEQUENCE</scope>
</reference>
<evidence type="ECO:0000259" key="17">
    <source>
        <dbReference type="Pfam" id="PF00361"/>
    </source>
</evidence>
<evidence type="ECO:0000256" key="13">
    <source>
        <dbReference type="ARBA" id="ARBA00023128"/>
    </source>
</evidence>
<dbReference type="InterPro" id="IPR010934">
    <property type="entry name" value="NADH_DH_su5_C"/>
</dbReference>
<comment type="subcellular location">
    <subcellularLocation>
        <location evidence="1">Mitochondrion inner membrane</location>
        <topology evidence="1">Multi-pass membrane protein</topology>
    </subcellularLocation>
</comment>
<evidence type="ECO:0000259" key="19">
    <source>
        <dbReference type="Pfam" id="PF06455"/>
    </source>
</evidence>
<keyword evidence="8" id="KW-1278">Translocase</keyword>
<feature type="transmembrane region" description="Helical" evidence="16">
    <location>
        <begin position="583"/>
        <end position="601"/>
    </location>
</feature>
<dbReference type="InterPro" id="IPR001750">
    <property type="entry name" value="ND/Mrp_TM"/>
</dbReference>
<evidence type="ECO:0000256" key="5">
    <source>
        <dbReference type="ARBA" id="ARBA00022660"/>
    </source>
</evidence>
<gene>
    <name evidence="20" type="primary">ND5</name>
</gene>
<feature type="transmembrane region" description="Helical" evidence="16">
    <location>
        <begin position="368"/>
        <end position="391"/>
    </location>
</feature>
<feature type="transmembrane region" description="Helical" evidence="16">
    <location>
        <begin position="119"/>
        <end position="137"/>
    </location>
</feature>
<proteinExistence type="inferred from homology"/>
<dbReference type="GO" id="GO:0005743">
    <property type="term" value="C:mitochondrial inner membrane"/>
    <property type="evidence" value="ECO:0007669"/>
    <property type="project" value="UniProtKB-SubCell"/>
</dbReference>
<evidence type="ECO:0000256" key="1">
    <source>
        <dbReference type="ARBA" id="ARBA00004448"/>
    </source>
</evidence>
<feature type="transmembrane region" description="Helical" evidence="16">
    <location>
        <begin position="301"/>
        <end position="319"/>
    </location>
</feature>
<keyword evidence="9" id="KW-0249">Electron transport</keyword>
<evidence type="ECO:0000256" key="16">
    <source>
        <dbReference type="RuleBase" id="RU003404"/>
    </source>
</evidence>
<feature type="transmembrane region" description="Helical" evidence="16">
    <location>
        <begin position="403"/>
        <end position="428"/>
    </location>
</feature>
<dbReference type="EMBL" id="GU177877">
    <property type="protein sequence ID" value="ACZ02636.1"/>
    <property type="molecule type" value="Genomic_DNA"/>
</dbReference>
<evidence type="ECO:0000256" key="7">
    <source>
        <dbReference type="ARBA" id="ARBA00022792"/>
    </source>
</evidence>
<dbReference type="RefSeq" id="YP_004021484.1">
    <property type="nucleotide sequence ID" value="NC_014685.1"/>
</dbReference>
<keyword evidence="7" id="KW-0999">Mitochondrion inner membrane</keyword>
<evidence type="ECO:0000256" key="4">
    <source>
        <dbReference type="ARBA" id="ARBA00022448"/>
    </source>
</evidence>
<evidence type="ECO:0000259" key="18">
    <source>
        <dbReference type="Pfam" id="PF00662"/>
    </source>
</evidence>
<name>E3T234_9NEOB</name>
<evidence type="ECO:0000256" key="11">
    <source>
        <dbReference type="ARBA" id="ARBA00023027"/>
    </source>
</evidence>
<organism evidence="20">
    <name type="scientific">Occidozyga martensii</name>
    <name type="common">round-tongued floating frog</name>
    <dbReference type="NCBI Taxonomy" id="146711"/>
    <lineage>
        <taxon>Eukaryota</taxon>
        <taxon>Metazoa</taxon>
        <taxon>Chordata</taxon>
        <taxon>Craniata</taxon>
        <taxon>Vertebrata</taxon>
        <taxon>Euteleostomi</taxon>
        <taxon>Amphibia</taxon>
        <taxon>Batrachia</taxon>
        <taxon>Anura</taxon>
        <taxon>Neobatrachia</taxon>
        <taxon>Ranoidea</taxon>
        <taxon>Dicroglossidae</taxon>
        <taxon>Occidozyginae</taxon>
        <taxon>Occidozyga</taxon>
    </lineage>
</organism>
<geneLocation type="mitochondrion" evidence="20"/>
<dbReference type="GO" id="GO:0003954">
    <property type="term" value="F:NADH dehydrogenase activity"/>
    <property type="evidence" value="ECO:0007669"/>
    <property type="project" value="TreeGrafter"/>
</dbReference>
<feature type="transmembrane region" description="Helical" evidence="16">
    <location>
        <begin position="273"/>
        <end position="294"/>
    </location>
</feature>
<feature type="transmembrane region" description="Helical" evidence="16">
    <location>
        <begin position="86"/>
        <end position="107"/>
    </location>
</feature>
<keyword evidence="4 16" id="KW-0813">Transport</keyword>
<feature type="transmembrane region" description="Helical" evidence="16">
    <location>
        <begin position="39"/>
        <end position="55"/>
    </location>
</feature>
<feature type="transmembrane region" description="Helical" evidence="16">
    <location>
        <begin position="6"/>
        <end position="27"/>
    </location>
</feature>
<dbReference type="AlphaFoldDB" id="E3T234"/>
<keyword evidence="6 16" id="KW-0812">Transmembrane</keyword>
<feature type="transmembrane region" description="Helical" evidence="16">
    <location>
        <begin position="245"/>
        <end position="267"/>
    </location>
</feature>
<dbReference type="Pfam" id="PF06455">
    <property type="entry name" value="NADH5_C"/>
    <property type="match status" value="1"/>
</dbReference>
<dbReference type="Pfam" id="PF00361">
    <property type="entry name" value="Proton_antipo_M"/>
    <property type="match status" value="1"/>
</dbReference>
<evidence type="ECO:0000256" key="6">
    <source>
        <dbReference type="ARBA" id="ARBA00022692"/>
    </source>
</evidence>
<dbReference type="PANTHER" id="PTHR42829:SF2">
    <property type="entry name" value="NADH-UBIQUINONE OXIDOREDUCTASE CHAIN 5"/>
    <property type="match status" value="1"/>
</dbReference>
<evidence type="ECO:0000256" key="12">
    <source>
        <dbReference type="ARBA" id="ARBA00023075"/>
    </source>
</evidence>
<protein>
    <recommendedName>
        <fullName evidence="3 16">NADH-ubiquinone oxidoreductase chain 5</fullName>
        <ecNumber evidence="2 16">7.1.1.2</ecNumber>
    </recommendedName>
</protein>
<dbReference type="NCBIfam" id="TIGR01974">
    <property type="entry name" value="NDH_I_L"/>
    <property type="match status" value="1"/>
</dbReference>
<feature type="domain" description="NADH-Ubiquinone oxidoreductase (complex I) chain 5 N-terminal" evidence="18">
    <location>
        <begin position="70"/>
        <end position="120"/>
    </location>
</feature>
<evidence type="ECO:0000256" key="3">
    <source>
        <dbReference type="ARBA" id="ARBA00021096"/>
    </source>
</evidence>
<keyword evidence="10 16" id="KW-1133">Transmembrane helix</keyword>
<dbReference type="Pfam" id="PF00662">
    <property type="entry name" value="Proton_antipo_N"/>
    <property type="match status" value="1"/>
</dbReference>
<evidence type="ECO:0000256" key="9">
    <source>
        <dbReference type="ARBA" id="ARBA00022982"/>
    </source>
</evidence>
<evidence type="ECO:0000256" key="8">
    <source>
        <dbReference type="ARBA" id="ARBA00022967"/>
    </source>
</evidence>
<feature type="domain" description="NADH:quinone oxidoreductase/Mrp antiporter transmembrane" evidence="17">
    <location>
        <begin position="136"/>
        <end position="418"/>
    </location>
</feature>
<evidence type="ECO:0000256" key="15">
    <source>
        <dbReference type="ARBA" id="ARBA00049551"/>
    </source>
</evidence>
<keyword evidence="12 16" id="KW-0830">Ubiquinone</keyword>
<dbReference type="GO" id="GO:0015990">
    <property type="term" value="P:electron transport coupled proton transport"/>
    <property type="evidence" value="ECO:0007669"/>
    <property type="project" value="TreeGrafter"/>
</dbReference>
<keyword evidence="13 16" id="KW-0496">Mitochondrion</keyword>
<evidence type="ECO:0000256" key="2">
    <source>
        <dbReference type="ARBA" id="ARBA00012944"/>
    </source>
</evidence>
<dbReference type="InterPro" id="IPR018393">
    <property type="entry name" value="NADHpl_OxRdtase_5_subgr"/>
</dbReference>
<feature type="domain" description="NADH dehydrogenase subunit 5 C-terminal" evidence="19">
    <location>
        <begin position="422"/>
        <end position="601"/>
    </location>
</feature>
<dbReference type="GeneID" id="9978287"/>
<dbReference type="EC" id="7.1.1.2" evidence="2 16"/>
<keyword evidence="5" id="KW-0679">Respiratory chain</keyword>
<evidence type="ECO:0000313" key="20">
    <source>
        <dbReference type="EMBL" id="ACZ02636.1"/>
    </source>
</evidence>
<dbReference type="InterPro" id="IPR001516">
    <property type="entry name" value="Proton_antipo_N"/>
</dbReference>
<evidence type="ECO:0000256" key="10">
    <source>
        <dbReference type="ARBA" id="ARBA00022989"/>
    </source>
</evidence>
<dbReference type="PANTHER" id="PTHR42829">
    <property type="entry name" value="NADH-UBIQUINONE OXIDOREDUCTASE CHAIN 5"/>
    <property type="match status" value="1"/>
</dbReference>
<keyword evidence="11 16" id="KW-0520">NAD</keyword>
<keyword evidence="14 16" id="KW-0472">Membrane</keyword>
<dbReference type="InterPro" id="IPR003945">
    <property type="entry name" value="NU5C-like"/>
</dbReference>
<dbReference type="GO" id="GO:0008137">
    <property type="term" value="F:NADH dehydrogenase (ubiquinone) activity"/>
    <property type="evidence" value="ECO:0007669"/>
    <property type="project" value="UniProtKB-EC"/>
</dbReference>
<evidence type="ECO:0000256" key="14">
    <source>
        <dbReference type="ARBA" id="ARBA00023136"/>
    </source>
</evidence>
<dbReference type="GO" id="GO:0042773">
    <property type="term" value="P:ATP synthesis coupled electron transport"/>
    <property type="evidence" value="ECO:0007669"/>
    <property type="project" value="InterPro"/>
</dbReference>
<feature type="transmembrane region" description="Helical" evidence="16">
    <location>
        <begin position="484"/>
        <end position="505"/>
    </location>
</feature>
<comment type="function">
    <text evidence="16">Core subunit of the mitochondrial membrane respiratory chain NADH dehydrogenase (Complex I) which catalyzes electron transfer from NADH through the respiratory chain, using ubiquinone as an electron acceptor. Essential for the catalytic activity and assembly of complex I.</text>
</comment>
<accession>E3T234</accession>
<dbReference type="CTD" id="4540"/>